<dbReference type="Proteomes" id="UP000887565">
    <property type="component" value="Unplaced"/>
</dbReference>
<reference evidence="2" key="1">
    <citation type="submission" date="2022-11" db="UniProtKB">
        <authorList>
            <consortium name="WormBaseParasite"/>
        </authorList>
    </citation>
    <scope>IDENTIFICATION</scope>
</reference>
<organism evidence="1 2">
    <name type="scientific">Romanomermis culicivorax</name>
    <name type="common">Nematode worm</name>
    <dbReference type="NCBI Taxonomy" id="13658"/>
    <lineage>
        <taxon>Eukaryota</taxon>
        <taxon>Metazoa</taxon>
        <taxon>Ecdysozoa</taxon>
        <taxon>Nematoda</taxon>
        <taxon>Enoplea</taxon>
        <taxon>Dorylaimia</taxon>
        <taxon>Mermithida</taxon>
        <taxon>Mermithoidea</taxon>
        <taxon>Mermithidae</taxon>
        <taxon>Romanomermis</taxon>
    </lineage>
</organism>
<name>A0A915IS89_ROMCU</name>
<keyword evidence="1" id="KW-1185">Reference proteome</keyword>
<dbReference type="WBParaSite" id="nRc.2.0.1.t16892-RA">
    <property type="protein sequence ID" value="nRc.2.0.1.t16892-RA"/>
    <property type="gene ID" value="nRc.2.0.1.g16892"/>
</dbReference>
<accession>A0A915IS89</accession>
<evidence type="ECO:0000313" key="1">
    <source>
        <dbReference type="Proteomes" id="UP000887565"/>
    </source>
</evidence>
<dbReference type="AlphaFoldDB" id="A0A915IS89"/>
<sequence>MPSLYTPRVYIFDDVGIFWPKSHKFTKTCLIKVQKVTVVRSNSSSRRIKNDGGTDKRCDKEDEKMTNAYRTPPVLLHACKEFAIFSIKNDPKKTLNVNEIIELTTLKTCLSNCSIQSSESDSSLTYRSPAIQGSTSDLLASYAISPSTDSGACRSRSQSECGTQFPKKGKKNFILTSKMMRKNIVDF</sequence>
<proteinExistence type="predicted"/>
<evidence type="ECO:0000313" key="2">
    <source>
        <dbReference type="WBParaSite" id="nRc.2.0.1.t16892-RA"/>
    </source>
</evidence>
<protein>
    <submittedName>
        <fullName evidence="2">Uncharacterized protein</fullName>
    </submittedName>
</protein>